<accession>A0A0C2V2M9</accession>
<protein>
    <submittedName>
        <fullName evidence="1">Uncharacterized protein</fullName>
    </submittedName>
</protein>
<keyword evidence="2" id="KW-1185">Reference proteome</keyword>
<proteinExistence type="predicted"/>
<sequence length="39" mass="4135">MLQTAVSDEIGCFLISEFQSGNASEKPRPLTGHQAAGSR</sequence>
<organism evidence="1 2">
    <name type="scientific">Jeotgalibacillus campisalis</name>
    <dbReference type="NCBI Taxonomy" id="220754"/>
    <lineage>
        <taxon>Bacteria</taxon>
        <taxon>Bacillati</taxon>
        <taxon>Bacillota</taxon>
        <taxon>Bacilli</taxon>
        <taxon>Bacillales</taxon>
        <taxon>Caryophanaceae</taxon>
        <taxon>Jeotgalibacillus</taxon>
    </lineage>
</organism>
<name>A0A0C2V2M9_9BACL</name>
<dbReference type="Proteomes" id="UP000031972">
    <property type="component" value="Unassembled WGS sequence"/>
</dbReference>
<comment type="caution">
    <text evidence="1">The sequence shown here is derived from an EMBL/GenBank/DDBJ whole genome shotgun (WGS) entry which is preliminary data.</text>
</comment>
<gene>
    <name evidence="1" type="ORF">KR50_37100</name>
</gene>
<evidence type="ECO:0000313" key="1">
    <source>
        <dbReference type="EMBL" id="KIL43307.1"/>
    </source>
</evidence>
<evidence type="ECO:0000313" key="2">
    <source>
        <dbReference type="Proteomes" id="UP000031972"/>
    </source>
</evidence>
<dbReference type="AlphaFoldDB" id="A0A0C2V2M9"/>
<dbReference type="EMBL" id="JXRR01000022">
    <property type="protein sequence ID" value="KIL43307.1"/>
    <property type="molecule type" value="Genomic_DNA"/>
</dbReference>
<dbReference type="PATRIC" id="fig|220754.4.peg.3721"/>
<reference evidence="1 2" key="1">
    <citation type="submission" date="2015-01" db="EMBL/GenBank/DDBJ databases">
        <title>Jeotgalibacillus campisalis genome sequencing.</title>
        <authorList>
            <person name="Goh K.M."/>
            <person name="Chan K.-G."/>
            <person name="Yaakop A.S."/>
            <person name="Ee R."/>
            <person name="Gan H.M."/>
            <person name="Chan C.S."/>
        </authorList>
    </citation>
    <scope>NUCLEOTIDE SEQUENCE [LARGE SCALE GENOMIC DNA]</scope>
    <source>
        <strain evidence="1 2">SF-57</strain>
    </source>
</reference>